<reference evidence="8 9" key="1">
    <citation type="submission" date="2024-09" db="EMBL/GenBank/DDBJ databases">
        <authorList>
            <person name="Sun Q."/>
            <person name="Mori K."/>
        </authorList>
    </citation>
    <scope>NUCLEOTIDE SEQUENCE [LARGE SCALE GENOMIC DNA]</scope>
    <source>
        <strain evidence="8 9">NCAIM B.02529</strain>
    </source>
</reference>
<protein>
    <recommendedName>
        <fullName evidence="2">superoxide dismutase</fullName>
        <ecNumber evidence="2">1.15.1.1</ecNumber>
    </recommendedName>
</protein>
<evidence type="ECO:0000256" key="1">
    <source>
        <dbReference type="ARBA" id="ARBA00008714"/>
    </source>
</evidence>
<dbReference type="InterPro" id="IPR036314">
    <property type="entry name" value="SOD_C_sf"/>
</dbReference>
<dbReference type="PROSITE" id="PS00088">
    <property type="entry name" value="SOD_MN"/>
    <property type="match status" value="1"/>
</dbReference>
<feature type="domain" description="Manganese/iron superoxide dismutase N-terminal" evidence="6">
    <location>
        <begin position="92"/>
        <end position="174"/>
    </location>
</feature>
<evidence type="ECO:0000256" key="4">
    <source>
        <dbReference type="ARBA" id="ARBA00023002"/>
    </source>
</evidence>
<dbReference type="InterPro" id="IPR019832">
    <property type="entry name" value="Mn/Fe_SOD_C"/>
</dbReference>
<comment type="similarity">
    <text evidence="1">Belongs to the iron/manganese superoxide dismutase family.</text>
</comment>
<dbReference type="InterPro" id="IPR001189">
    <property type="entry name" value="Mn/Fe_SOD"/>
</dbReference>
<dbReference type="Gene3D" id="1.10.287.990">
    <property type="entry name" value="Fe,Mn superoxide dismutase (SOD) domain"/>
    <property type="match status" value="1"/>
</dbReference>
<evidence type="ECO:0000256" key="2">
    <source>
        <dbReference type="ARBA" id="ARBA00012682"/>
    </source>
</evidence>
<dbReference type="Gene3D" id="3.55.40.20">
    <property type="entry name" value="Iron/manganese superoxide dismutase, C-terminal domain"/>
    <property type="match status" value="1"/>
</dbReference>
<evidence type="ECO:0000256" key="3">
    <source>
        <dbReference type="ARBA" id="ARBA00022723"/>
    </source>
</evidence>
<dbReference type="Pfam" id="PF02777">
    <property type="entry name" value="Sod_Fe_C"/>
    <property type="match status" value="1"/>
</dbReference>
<dbReference type="PANTHER" id="PTHR11404:SF6">
    <property type="entry name" value="SUPEROXIDE DISMUTASE [MN], MITOCHONDRIAL"/>
    <property type="match status" value="1"/>
</dbReference>
<dbReference type="PRINTS" id="PR01703">
    <property type="entry name" value="MNSODISMTASE"/>
</dbReference>
<dbReference type="InterPro" id="IPR019831">
    <property type="entry name" value="Mn/Fe_SOD_N"/>
</dbReference>
<gene>
    <name evidence="8" type="ORF">ACFFGV_05760</name>
</gene>
<dbReference type="InterPro" id="IPR050265">
    <property type="entry name" value="Fe/Mn_Superoxide_Dismutase"/>
</dbReference>
<feature type="coiled-coil region" evidence="5">
    <location>
        <begin position="122"/>
        <end position="156"/>
    </location>
</feature>
<dbReference type="SUPFAM" id="SSF46609">
    <property type="entry name" value="Fe,Mn superoxide dismutase (SOD), N-terminal domain"/>
    <property type="match status" value="1"/>
</dbReference>
<name>A0ABV6LL22_9BACI</name>
<sequence length="296" mass="35400">MITEQEQYLQSLLHWSKEVEMKVKTTHMSEENEKKWLDQLEKWRSTIKKALKQNNITESEVQKIQQEGQTLLYSLADYYEEERKKKVVGVGEHTLPPLPYAYDALEPYISKEIMKLHHDIHHQSYVTGLNKAEKKLEQLRRESNQDQSLLKHWLREQAFHGSGHFLHTMFWFNMTPRGEGKPTGELLRQIERDFGSFRAFKKQFSEAALSVEGVGWAIVVWELRSGRLAIQTAEKHQMFALWDVVPLLALDVWEHAYYLQYQTKRQDYVNNWWNIVNWSNVQERYDKVKDIKWTLY</sequence>
<dbReference type="SUPFAM" id="SSF54719">
    <property type="entry name" value="Fe,Mn superoxide dismutase (SOD), C-terminal domain"/>
    <property type="match status" value="1"/>
</dbReference>
<evidence type="ECO:0000259" key="7">
    <source>
        <dbReference type="Pfam" id="PF02777"/>
    </source>
</evidence>
<dbReference type="InterPro" id="IPR019833">
    <property type="entry name" value="Mn/Fe_SOD_BS"/>
</dbReference>
<evidence type="ECO:0000256" key="5">
    <source>
        <dbReference type="SAM" id="Coils"/>
    </source>
</evidence>
<dbReference type="RefSeq" id="WP_377345636.1">
    <property type="nucleotide sequence ID" value="NZ_JBHLTP010000003.1"/>
</dbReference>
<organism evidence="8 9">
    <name type="scientific">Pontibacillus salicampi</name>
    <dbReference type="NCBI Taxonomy" id="1449801"/>
    <lineage>
        <taxon>Bacteria</taxon>
        <taxon>Bacillati</taxon>
        <taxon>Bacillota</taxon>
        <taxon>Bacilli</taxon>
        <taxon>Bacillales</taxon>
        <taxon>Bacillaceae</taxon>
        <taxon>Pontibacillus</taxon>
    </lineage>
</organism>
<keyword evidence="5" id="KW-0175">Coiled coil</keyword>
<feature type="coiled-coil region" evidence="5">
    <location>
        <begin position="40"/>
        <end position="67"/>
    </location>
</feature>
<keyword evidence="9" id="KW-1185">Reference proteome</keyword>
<dbReference type="InterPro" id="IPR036324">
    <property type="entry name" value="Mn/Fe_SOD_N_sf"/>
</dbReference>
<accession>A0ABV6LL22</accession>
<evidence type="ECO:0000259" key="6">
    <source>
        <dbReference type="Pfam" id="PF00081"/>
    </source>
</evidence>
<feature type="domain" description="Manganese/iron superoxide dismutase C-terminal" evidence="7">
    <location>
        <begin position="182"/>
        <end position="284"/>
    </location>
</feature>
<proteinExistence type="inferred from homology"/>
<evidence type="ECO:0000313" key="8">
    <source>
        <dbReference type="EMBL" id="MFC0523100.1"/>
    </source>
</evidence>
<dbReference type="GO" id="GO:0004784">
    <property type="term" value="F:superoxide dismutase activity"/>
    <property type="evidence" value="ECO:0007669"/>
    <property type="project" value="UniProtKB-EC"/>
</dbReference>
<dbReference type="EC" id="1.15.1.1" evidence="2"/>
<dbReference type="PANTHER" id="PTHR11404">
    <property type="entry name" value="SUPEROXIDE DISMUTASE 2"/>
    <property type="match status" value="1"/>
</dbReference>
<keyword evidence="3" id="KW-0479">Metal-binding</keyword>
<evidence type="ECO:0000313" key="9">
    <source>
        <dbReference type="Proteomes" id="UP001589836"/>
    </source>
</evidence>
<dbReference type="Proteomes" id="UP001589836">
    <property type="component" value="Unassembled WGS sequence"/>
</dbReference>
<comment type="caution">
    <text evidence="8">The sequence shown here is derived from an EMBL/GenBank/DDBJ whole genome shotgun (WGS) entry which is preliminary data.</text>
</comment>
<dbReference type="EMBL" id="JBHLTP010000003">
    <property type="protein sequence ID" value="MFC0523100.1"/>
    <property type="molecule type" value="Genomic_DNA"/>
</dbReference>
<keyword evidence="4 8" id="KW-0560">Oxidoreductase</keyword>
<dbReference type="Pfam" id="PF00081">
    <property type="entry name" value="Sod_Fe_N"/>
    <property type="match status" value="1"/>
</dbReference>